<name>A0ABW8TU62_9CLOT</name>
<evidence type="ECO:0000313" key="3">
    <source>
        <dbReference type="Proteomes" id="UP001623661"/>
    </source>
</evidence>
<dbReference type="Pfam" id="PF12728">
    <property type="entry name" value="HTH_17"/>
    <property type="match status" value="1"/>
</dbReference>
<gene>
    <name evidence="2" type="ORF">ACJDUH_14240</name>
</gene>
<proteinExistence type="predicted"/>
<protein>
    <submittedName>
        <fullName evidence="2">Helix-turn-helix domain-containing protein</fullName>
    </submittedName>
</protein>
<dbReference type="InterPro" id="IPR041657">
    <property type="entry name" value="HTH_17"/>
</dbReference>
<evidence type="ECO:0000259" key="1">
    <source>
        <dbReference type="Pfam" id="PF12728"/>
    </source>
</evidence>
<dbReference type="NCBIfam" id="TIGR01764">
    <property type="entry name" value="excise"/>
    <property type="match status" value="1"/>
</dbReference>
<comment type="caution">
    <text evidence="2">The sequence shown here is derived from an EMBL/GenBank/DDBJ whole genome shotgun (WGS) entry which is preliminary data.</text>
</comment>
<reference evidence="2 3" key="1">
    <citation type="submission" date="2024-11" db="EMBL/GenBank/DDBJ databases">
        <authorList>
            <person name="Heng Y.C."/>
            <person name="Lim A.C.H."/>
            <person name="Lee J.K.Y."/>
            <person name="Kittelmann S."/>
        </authorList>
    </citation>
    <scope>NUCLEOTIDE SEQUENCE [LARGE SCALE GENOMIC DNA]</scope>
    <source>
        <strain evidence="2 3">WILCCON 0202</strain>
    </source>
</reference>
<dbReference type="EMBL" id="JBJHZY010000003">
    <property type="protein sequence ID" value="MFL0269244.1"/>
    <property type="molecule type" value="Genomic_DNA"/>
</dbReference>
<accession>A0ABW8TU62</accession>
<dbReference type="Proteomes" id="UP001623661">
    <property type="component" value="Unassembled WGS sequence"/>
</dbReference>
<sequence>MAIAVIYNIEELAKILEPKGITRTSLYRAIALGKLKAVKVGKRYIISETAVNSYLEGYSYMRVNVE</sequence>
<feature type="domain" description="Helix-turn-helix" evidence="1">
    <location>
        <begin position="7"/>
        <end position="57"/>
    </location>
</feature>
<dbReference type="RefSeq" id="WP_406765873.1">
    <property type="nucleotide sequence ID" value="NZ_JBJHZY010000003.1"/>
</dbReference>
<evidence type="ECO:0000313" key="2">
    <source>
        <dbReference type="EMBL" id="MFL0269244.1"/>
    </source>
</evidence>
<keyword evidence="3" id="KW-1185">Reference proteome</keyword>
<dbReference type="InterPro" id="IPR010093">
    <property type="entry name" value="SinI_DNA-bd"/>
</dbReference>
<organism evidence="2 3">
    <name type="scientific">Candidatus Clostridium radicumherbarum</name>
    <dbReference type="NCBI Taxonomy" id="3381662"/>
    <lineage>
        <taxon>Bacteria</taxon>
        <taxon>Bacillati</taxon>
        <taxon>Bacillota</taxon>
        <taxon>Clostridia</taxon>
        <taxon>Eubacteriales</taxon>
        <taxon>Clostridiaceae</taxon>
        <taxon>Clostridium</taxon>
    </lineage>
</organism>